<evidence type="ECO:0000259" key="1">
    <source>
        <dbReference type="Pfam" id="PF07687"/>
    </source>
</evidence>
<dbReference type="InterPro" id="IPR002933">
    <property type="entry name" value="Peptidase_M20"/>
</dbReference>
<sequence length="404" mass="42458">MALNLREIYVDLHENPELAFQEYRTAAIVADHLEQLGYEVHTEIGQTGVAGILANGDGPVVLLRADMDGLPVHEETGLDYASKARAIDRDGNDVPVMHACGHDVHVTALLGAAEQLAETTDEWSGTVVLVFQPAEEAGGGAQAMVDDGLFEIVPKPDIVLGQHVAPLPAGMVAVHPGVAMAAADSIDITLYGVGGHGSRPETTVDPVLMAASLTLRLQQIVSREIAFTEQAVVTVGQIHAGTKNNIIPSTAKLGLSIRTLDADLRERVLGAIERITNAEAEAFGAPKPPTIHNTESFPLTYNDPESTERFTEALGEVLGTQRVIGAGVISGSEDVGVLATAAQVPLVYWFLGGGDPALFAGVTHESGLSSDIPSNHSPHFAPVIEPTLSTGVLALVSAAREWLD</sequence>
<dbReference type="Proteomes" id="UP001597391">
    <property type="component" value="Unassembled WGS sequence"/>
</dbReference>
<gene>
    <name evidence="2" type="ORF">ACFSYH_08415</name>
</gene>
<dbReference type="RefSeq" id="WP_377466462.1">
    <property type="nucleotide sequence ID" value="NZ_JBHUOP010000003.1"/>
</dbReference>
<dbReference type="PANTHER" id="PTHR11014:SF63">
    <property type="entry name" value="METALLOPEPTIDASE, PUTATIVE (AFU_ORTHOLOGUE AFUA_6G09600)-RELATED"/>
    <property type="match status" value="1"/>
</dbReference>
<reference evidence="3" key="1">
    <citation type="journal article" date="2019" name="Int. J. Syst. Evol. Microbiol.">
        <title>The Global Catalogue of Microorganisms (GCM) 10K type strain sequencing project: providing services to taxonomists for standard genome sequencing and annotation.</title>
        <authorList>
            <consortium name="The Broad Institute Genomics Platform"/>
            <consortium name="The Broad Institute Genome Sequencing Center for Infectious Disease"/>
            <person name="Wu L."/>
            <person name="Ma J."/>
        </authorList>
    </citation>
    <scope>NUCLEOTIDE SEQUENCE [LARGE SCALE GENOMIC DNA]</scope>
    <source>
        <strain evidence="3">KCTC 33576</strain>
    </source>
</reference>
<dbReference type="SUPFAM" id="SSF53187">
    <property type="entry name" value="Zn-dependent exopeptidases"/>
    <property type="match status" value="1"/>
</dbReference>
<dbReference type="PIRSF" id="PIRSF005962">
    <property type="entry name" value="Pept_M20D_amidohydro"/>
    <property type="match status" value="1"/>
</dbReference>
<dbReference type="InterPro" id="IPR036264">
    <property type="entry name" value="Bact_exopeptidase_dim_dom"/>
</dbReference>
<proteinExistence type="predicted"/>
<comment type="caution">
    <text evidence="2">The sequence shown here is derived from an EMBL/GenBank/DDBJ whole genome shotgun (WGS) entry which is preliminary data.</text>
</comment>
<keyword evidence="3" id="KW-1185">Reference proteome</keyword>
<protein>
    <submittedName>
        <fullName evidence="2">Amidohydrolase</fullName>
    </submittedName>
</protein>
<feature type="domain" description="Peptidase M20 dimerisation" evidence="1">
    <location>
        <begin position="185"/>
        <end position="281"/>
    </location>
</feature>
<dbReference type="Pfam" id="PF07687">
    <property type="entry name" value="M20_dimer"/>
    <property type="match status" value="1"/>
</dbReference>
<dbReference type="Gene3D" id="3.40.630.10">
    <property type="entry name" value="Zn peptidases"/>
    <property type="match status" value="1"/>
</dbReference>
<dbReference type="SUPFAM" id="SSF55031">
    <property type="entry name" value="Bacterial exopeptidase dimerisation domain"/>
    <property type="match status" value="1"/>
</dbReference>
<organism evidence="2 3">
    <name type="scientific">Populibacterium corticicola</name>
    <dbReference type="NCBI Taxonomy" id="1812826"/>
    <lineage>
        <taxon>Bacteria</taxon>
        <taxon>Bacillati</taxon>
        <taxon>Actinomycetota</taxon>
        <taxon>Actinomycetes</taxon>
        <taxon>Micrococcales</taxon>
        <taxon>Jonesiaceae</taxon>
        <taxon>Populibacterium</taxon>
    </lineage>
</organism>
<dbReference type="PANTHER" id="PTHR11014">
    <property type="entry name" value="PEPTIDASE M20 FAMILY MEMBER"/>
    <property type="match status" value="1"/>
</dbReference>
<dbReference type="NCBIfam" id="TIGR01891">
    <property type="entry name" value="amidohydrolases"/>
    <property type="match status" value="1"/>
</dbReference>
<dbReference type="EMBL" id="JBHUOP010000003">
    <property type="protein sequence ID" value="MFD2840593.1"/>
    <property type="molecule type" value="Genomic_DNA"/>
</dbReference>
<name>A0ABW5XFS7_9MICO</name>
<dbReference type="InterPro" id="IPR011650">
    <property type="entry name" value="Peptidase_M20_dimer"/>
</dbReference>
<dbReference type="Gene3D" id="3.30.70.360">
    <property type="match status" value="1"/>
</dbReference>
<evidence type="ECO:0000313" key="2">
    <source>
        <dbReference type="EMBL" id="MFD2840593.1"/>
    </source>
</evidence>
<evidence type="ECO:0000313" key="3">
    <source>
        <dbReference type="Proteomes" id="UP001597391"/>
    </source>
</evidence>
<accession>A0ABW5XFS7</accession>
<dbReference type="Pfam" id="PF01546">
    <property type="entry name" value="Peptidase_M20"/>
    <property type="match status" value="1"/>
</dbReference>
<dbReference type="InterPro" id="IPR017439">
    <property type="entry name" value="Amidohydrolase"/>
</dbReference>